<dbReference type="Gene3D" id="1.25.40.10">
    <property type="entry name" value="Tetratricopeptide repeat domain"/>
    <property type="match status" value="1"/>
</dbReference>
<feature type="compositionally biased region" description="Basic and acidic residues" evidence="1">
    <location>
        <begin position="508"/>
        <end position="517"/>
    </location>
</feature>
<dbReference type="FunFam" id="1.10.287.110:FF:000002">
    <property type="entry name" value="putative tyrosine-protein phosphatase auxilin isoform X2"/>
    <property type="match status" value="1"/>
</dbReference>
<dbReference type="AlphaFoldDB" id="A0A225BB82"/>
<dbReference type="GO" id="GO:0072583">
    <property type="term" value="P:clathrin-dependent endocytosis"/>
    <property type="evidence" value="ECO:0007669"/>
    <property type="project" value="TreeGrafter"/>
</dbReference>
<keyword evidence="4" id="KW-1185">Reference proteome</keyword>
<name>A0A225BB82_TALAT</name>
<dbReference type="SUPFAM" id="SSF48452">
    <property type="entry name" value="TPR-like"/>
    <property type="match status" value="1"/>
</dbReference>
<dbReference type="PROSITE" id="PS50030">
    <property type="entry name" value="UBA"/>
    <property type="match status" value="1"/>
</dbReference>
<sequence>MDDLVGLSWNSNSNDSNPRPPPMGSASLLTSMRTPSTQGRPTPPSSNGHASNPPSKPATPANDSFANLVSFGASGANNRNMSLLEQQKQLQEQKAKQDAEKRRQLEAQFGGQDAQFWDTLGQDRSAISTPPAPTVPRISSPDEEDILAAFDAAAPVDASTNFPIPSSRSTDSSSNLPTRQNSHNLAFGDDDDDPFGLGQMRSKPTVAQPVSTQREDDDDDFLGLLGKPVSESARVNERPKMDASVPTPPPKADDPRDRAVAELVDMGFPPEKAAQALENTESGVDVQAAVGWLLNQAHAESRQKTRAKAGLPPEEPPTRRREDPRARNQGVPSWMKESELEQRQSGHRGDSRSPVPRDRDMGELATNFGNQLFKTANSLWKTGSKKVQQAVHDFNSEADSSQPRWMRESVPIQTSEERGTRPPKPVREDARGDVRSDRAQPERTADITDEALLLESDVGRPTRHTPRRPDAVEPRQQQRPAPFTDGPIERREARHPPIQQKQQQQARRPQDPPRDPRTQLTRSALEEQSAQAYVSPARRRRPQPATKPQQDQKSSLAIEDNGIDLLDGSKPQAYKPMPSAVPTSSPPVSKPRTPLPSRPKAPARNIPSVSQSALLSSHKDREIGNDAYKRGDYAAAHDAFTKALSHLPTDHPVTIMALSNRAMTALKIGEPKVTISDADTIIAFIGPSKGEGESIEPGNGQPTKPMKDFFGKALMRKAEALEHLEKWADAAQVWKQAVESGHGGTTSIQGRNRCEKAAGISKPPAPPVARPSAARAAPNKRTQVAAPRTSALSDLSGQKPAATGEAVSRLRAANEAAERADEEKLALTDSVDARLSAWKDGKQDNLRALLGSLDNVLWPESGWKKINMSELILPNKVKIQYMKGIAKVHPDKIPTNATTEQRMIAGAVFSTLNEAWDKFRQENNL</sequence>
<dbReference type="PANTHER" id="PTHR23172">
    <property type="entry name" value="AUXILIN/CYCLIN G-ASSOCIATED KINASE-RELATED"/>
    <property type="match status" value="1"/>
</dbReference>
<dbReference type="GO" id="GO:0030276">
    <property type="term" value="F:clathrin binding"/>
    <property type="evidence" value="ECO:0007669"/>
    <property type="project" value="TreeGrafter"/>
</dbReference>
<feature type="compositionally biased region" description="Polar residues" evidence="1">
    <location>
        <begin position="520"/>
        <end position="532"/>
    </location>
</feature>
<evidence type="ECO:0000313" key="4">
    <source>
        <dbReference type="Proteomes" id="UP000214365"/>
    </source>
</evidence>
<organism evidence="3 4">
    <name type="scientific">Talaromyces atroroseus</name>
    <dbReference type="NCBI Taxonomy" id="1441469"/>
    <lineage>
        <taxon>Eukaryota</taxon>
        <taxon>Fungi</taxon>
        <taxon>Dikarya</taxon>
        <taxon>Ascomycota</taxon>
        <taxon>Pezizomycotina</taxon>
        <taxon>Eurotiomycetes</taxon>
        <taxon>Eurotiomycetidae</taxon>
        <taxon>Eurotiales</taxon>
        <taxon>Trichocomaceae</taxon>
        <taxon>Talaromyces</taxon>
        <taxon>Talaromyces sect. Trachyspermi</taxon>
    </lineage>
</organism>
<feature type="compositionally biased region" description="Low complexity" evidence="1">
    <location>
        <begin position="8"/>
        <end position="17"/>
    </location>
</feature>
<dbReference type="Proteomes" id="UP000214365">
    <property type="component" value="Unassembled WGS sequence"/>
</dbReference>
<dbReference type="GeneID" id="31000081"/>
<dbReference type="PANTHER" id="PTHR23172:SF19">
    <property type="entry name" value="J DOMAIN-CONTAINING PROTEIN"/>
    <property type="match status" value="1"/>
</dbReference>
<feature type="region of interest" description="Disordered" evidence="1">
    <location>
        <begin position="383"/>
        <end position="614"/>
    </location>
</feature>
<dbReference type="EMBL" id="LFMY01000001">
    <property type="protein sequence ID" value="OKL64676.1"/>
    <property type="molecule type" value="Genomic_DNA"/>
</dbReference>
<dbReference type="RefSeq" id="XP_020124797.1">
    <property type="nucleotide sequence ID" value="XM_020260120.1"/>
</dbReference>
<dbReference type="SMART" id="SM00165">
    <property type="entry name" value="UBA"/>
    <property type="match status" value="1"/>
</dbReference>
<dbReference type="OrthoDB" id="1717591at2759"/>
<evidence type="ECO:0000259" key="2">
    <source>
        <dbReference type="PROSITE" id="PS50030"/>
    </source>
</evidence>
<feature type="compositionally biased region" description="Basic and acidic residues" evidence="1">
    <location>
        <begin position="336"/>
        <end position="362"/>
    </location>
</feature>
<feature type="compositionally biased region" description="Polar residues" evidence="1">
    <location>
        <begin position="27"/>
        <end position="53"/>
    </location>
</feature>
<evidence type="ECO:0000256" key="1">
    <source>
        <dbReference type="SAM" id="MobiDB-lite"/>
    </source>
</evidence>
<feature type="compositionally biased region" description="Low complexity" evidence="1">
    <location>
        <begin position="496"/>
        <end position="507"/>
    </location>
</feature>
<gene>
    <name evidence="3" type="ORF">UA08_00326</name>
</gene>
<feature type="compositionally biased region" description="Basic and acidic residues" evidence="1">
    <location>
        <begin position="316"/>
        <end position="326"/>
    </location>
</feature>
<feature type="compositionally biased region" description="Pro residues" evidence="1">
    <location>
        <begin position="584"/>
        <end position="599"/>
    </location>
</feature>
<dbReference type="InterPro" id="IPR009060">
    <property type="entry name" value="UBA-like_sf"/>
</dbReference>
<dbReference type="GO" id="GO:0072318">
    <property type="term" value="P:clathrin coat disassembly"/>
    <property type="evidence" value="ECO:0007669"/>
    <property type="project" value="TreeGrafter"/>
</dbReference>
<dbReference type="Gene3D" id="1.10.287.110">
    <property type="entry name" value="DnaJ domain"/>
    <property type="match status" value="1"/>
</dbReference>
<dbReference type="GO" id="GO:0005737">
    <property type="term" value="C:cytoplasm"/>
    <property type="evidence" value="ECO:0007669"/>
    <property type="project" value="TreeGrafter"/>
</dbReference>
<feature type="domain" description="UBA" evidence="2">
    <location>
        <begin position="252"/>
        <end position="296"/>
    </location>
</feature>
<accession>A0A225BB82</accession>
<proteinExistence type="predicted"/>
<dbReference type="InterPro" id="IPR015940">
    <property type="entry name" value="UBA"/>
</dbReference>
<feature type="region of interest" description="Disordered" evidence="1">
    <location>
        <begin position="1"/>
        <end position="144"/>
    </location>
</feature>
<feature type="compositionally biased region" description="Polar residues" evidence="1">
    <location>
        <begin position="546"/>
        <end position="555"/>
    </location>
</feature>
<dbReference type="InterPro" id="IPR036869">
    <property type="entry name" value="J_dom_sf"/>
</dbReference>
<evidence type="ECO:0000313" key="3">
    <source>
        <dbReference type="EMBL" id="OKL64676.1"/>
    </source>
</evidence>
<dbReference type="GO" id="GO:0031982">
    <property type="term" value="C:vesicle"/>
    <property type="evidence" value="ECO:0007669"/>
    <property type="project" value="TreeGrafter"/>
</dbReference>
<dbReference type="STRING" id="1441469.A0A225BB82"/>
<dbReference type="SUPFAM" id="SSF46934">
    <property type="entry name" value="UBA-like"/>
    <property type="match status" value="1"/>
</dbReference>
<feature type="region of interest" description="Disordered" evidence="1">
    <location>
        <begin position="297"/>
        <end position="368"/>
    </location>
</feature>
<feature type="region of interest" description="Disordered" evidence="1">
    <location>
        <begin position="157"/>
        <end position="258"/>
    </location>
</feature>
<dbReference type="Gene3D" id="1.10.8.10">
    <property type="entry name" value="DNA helicase RuvA subunit, C-terminal domain"/>
    <property type="match status" value="1"/>
</dbReference>
<feature type="compositionally biased region" description="Basic and acidic residues" evidence="1">
    <location>
        <begin position="91"/>
        <end position="105"/>
    </location>
</feature>
<protein>
    <recommendedName>
        <fullName evidence="2">UBA domain-containing protein</fullName>
    </recommendedName>
</protein>
<feature type="compositionally biased region" description="Polar residues" evidence="1">
    <location>
        <begin position="175"/>
        <end position="184"/>
    </location>
</feature>
<feature type="compositionally biased region" description="Basic and acidic residues" evidence="1">
    <location>
        <begin position="415"/>
        <end position="446"/>
    </location>
</feature>
<dbReference type="SUPFAM" id="SSF46565">
    <property type="entry name" value="Chaperone J-domain"/>
    <property type="match status" value="1"/>
</dbReference>
<dbReference type="FunFam" id="1.25.40.10:FF:000354">
    <property type="entry name" value="UBA domain-containing protein 7"/>
    <property type="match status" value="1"/>
</dbReference>
<dbReference type="InterPro" id="IPR011990">
    <property type="entry name" value="TPR-like_helical_dom_sf"/>
</dbReference>
<reference evidence="3 4" key="1">
    <citation type="submission" date="2015-06" db="EMBL/GenBank/DDBJ databases">
        <title>Talaromyces atroroseus IBT 11181 draft genome.</title>
        <authorList>
            <person name="Rasmussen K.B."/>
            <person name="Rasmussen S."/>
            <person name="Petersen B."/>
            <person name="Sicheritz-Ponten T."/>
            <person name="Mortensen U.H."/>
            <person name="Thrane U."/>
        </authorList>
    </citation>
    <scope>NUCLEOTIDE SEQUENCE [LARGE SCALE GENOMIC DNA]</scope>
    <source>
        <strain evidence="3 4">IBT 11181</strain>
    </source>
</reference>
<comment type="caution">
    <text evidence="3">The sequence shown here is derived from an EMBL/GenBank/DDBJ whole genome shotgun (WGS) entry which is preliminary data.</text>
</comment>
<feature type="region of interest" description="Disordered" evidence="1">
    <location>
        <begin position="759"/>
        <end position="805"/>
    </location>
</feature>
<dbReference type="Pfam" id="PF22562">
    <property type="entry name" value="UBA_7"/>
    <property type="match status" value="1"/>
</dbReference>